<dbReference type="AlphaFoldDB" id="H0R5B0"/>
<dbReference type="Pfam" id="PF01507">
    <property type="entry name" value="PAPS_reduct"/>
    <property type="match status" value="1"/>
</dbReference>
<dbReference type="InterPro" id="IPR014729">
    <property type="entry name" value="Rossmann-like_a/b/a_fold"/>
</dbReference>
<dbReference type="eggNOG" id="COG0175">
    <property type="taxonomic scope" value="Bacteria"/>
</dbReference>
<evidence type="ECO:0000259" key="1">
    <source>
        <dbReference type="Pfam" id="PF01507"/>
    </source>
</evidence>
<dbReference type="PANTHER" id="PTHR43196">
    <property type="entry name" value="SULFATE ADENYLYLTRANSFERASE SUBUNIT 2"/>
    <property type="match status" value="1"/>
</dbReference>
<dbReference type="STRING" id="1077974.GOEFS_109_00060"/>
<dbReference type="EMBL" id="BAEH01000109">
    <property type="protein sequence ID" value="GAB20261.1"/>
    <property type="molecule type" value="Genomic_DNA"/>
</dbReference>
<comment type="caution">
    <text evidence="2">The sequence shown here is derived from an EMBL/GenBank/DDBJ whole genome shotgun (WGS) entry which is preliminary data.</text>
</comment>
<dbReference type="PANTHER" id="PTHR43196:SF2">
    <property type="entry name" value="PHOSPHOADENOSINE PHOSPHOSULFATE REDUCTASE"/>
    <property type="match status" value="1"/>
</dbReference>
<organism evidence="2 3">
    <name type="scientific">Gordonia effusa NBRC 100432</name>
    <dbReference type="NCBI Taxonomy" id="1077974"/>
    <lineage>
        <taxon>Bacteria</taxon>
        <taxon>Bacillati</taxon>
        <taxon>Actinomycetota</taxon>
        <taxon>Actinomycetes</taxon>
        <taxon>Mycobacteriales</taxon>
        <taxon>Gordoniaceae</taxon>
        <taxon>Gordonia</taxon>
    </lineage>
</organism>
<evidence type="ECO:0000313" key="2">
    <source>
        <dbReference type="EMBL" id="GAB20261.1"/>
    </source>
</evidence>
<dbReference type="InterPro" id="IPR050128">
    <property type="entry name" value="Sulfate_adenylyltrnsfr_sub2"/>
</dbReference>
<sequence length="284" mass="31442">MALWGVSQSRDGLGRPTPDTMIPQVDKGLDLTVLQGIRGTRIDHAHLLARIEEYCDGQGWVAWSGGKDSTVVVDLARRVDPNIPVVFYDCGLDYPETRTYLAEMADRWGLNLHVVPTRPDLLTALVAAGDFDRSRPTQDLGIDMRAAMITAPARRAHAVFGDLNLWGVRSAESVGRRRLHRTQLARNDDDHGGIVRRSDGTSSYSPIWNWQDAAVWEYLAARNIEPNPVYSKLSALGATGKDLRVDAMIDPRHLDAGQVRRLAHGWPALFAGLTEALPTLTDYL</sequence>
<dbReference type="RefSeq" id="WP_007319596.1">
    <property type="nucleotide sequence ID" value="NZ_BAEH01000109.1"/>
</dbReference>
<gene>
    <name evidence="2" type="ORF">GOEFS_109_00060</name>
</gene>
<proteinExistence type="predicted"/>
<protein>
    <recommendedName>
        <fullName evidence="1">Phosphoadenosine phosphosulphate reductase domain-containing protein</fullName>
    </recommendedName>
</protein>
<dbReference type="Gene3D" id="3.40.50.620">
    <property type="entry name" value="HUPs"/>
    <property type="match status" value="1"/>
</dbReference>
<evidence type="ECO:0000313" key="3">
    <source>
        <dbReference type="Proteomes" id="UP000035034"/>
    </source>
</evidence>
<feature type="domain" description="Phosphoadenosine phosphosulphate reductase" evidence="1">
    <location>
        <begin position="60"/>
        <end position="232"/>
    </location>
</feature>
<reference evidence="2 3" key="1">
    <citation type="submission" date="2011-12" db="EMBL/GenBank/DDBJ databases">
        <title>Whole genome shotgun sequence of Gordonia effusa NBRC 100432.</title>
        <authorList>
            <person name="Yoshida I."/>
            <person name="Takarada H."/>
            <person name="Hosoyama A."/>
            <person name="Tsuchikane K."/>
            <person name="Katsumata H."/>
            <person name="Yamazaki S."/>
            <person name="Fujita N."/>
        </authorList>
    </citation>
    <scope>NUCLEOTIDE SEQUENCE [LARGE SCALE GENOMIC DNA]</scope>
    <source>
        <strain evidence="2 3">NBRC 100432</strain>
    </source>
</reference>
<dbReference type="Proteomes" id="UP000035034">
    <property type="component" value="Unassembled WGS sequence"/>
</dbReference>
<dbReference type="InterPro" id="IPR002500">
    <property type="entry name" value="PAPS_reduct_dom"/>
</dbReference>
<dbReference type="GO" id="GO:0003824">
    <property type="term" value="F:catalytic activity"/>
    <property type="evidence" value="ECO:0007669"/>
    <property type="project" value="InterPro"/>
</dbReference>
<dbReference type="SUPFAM" id="SSF52402">
    <property type="entry name" value="Adenine nucleotide alpha hydrolases-like"/>
    <property type="match status" value="1"/>
</dbReference>
<name>H0R5B0_9ACTN</name>
<accession>H0R5B0</accession>
<keyword evidence="3" id="KW-1185">Reference proteome</keyword>